<dbReference type="AlphaFoldDB" id="A0A183EH13"/>
<evidence type="ECO:0000256" key="1">
    <source>
        <dbReference type="ARBA" id="ARBA00010394"/>
    </source>
</evidence>
<dbReference type="PANTHER" id="PTHR23316">
    <property type="entry name" value="IMPORTIN ALPHA"/>
    <property type="match status" value="1"/>
</dbReference>
<evidence type="ECO:0000313" key="6">
    <source>
        <dbReference type="WBParaSite" id="GPUH_0002027901-mRNA-1"/>
    </source>
</evidence>
<dbReference type="SUPFAM" id="SSF48371">
    <property type="entry name" value="ARM repeat"/>
    <property type="match status" value="1"/>
</dbReference>
<comment type="similarity">
    <text evidence="1">Belongs to the importin alpha family.</text>
</comment>
<evidence type="ECO:0000256" key="2">
    <source>
        <dbReference type="ARBA" id="ARBA00022448"/>
    </source>
</evidence>
<gene>
    <name evidence="4" type="ORF">GPUH_LOCUS20253</name>
</gene>
<keyword evidence="2" id="KW-0813">Transport</keyword>
<dbReference type="EMBL" id="UYRT01090060">
    <property type="protein sequence ID" value="VDN35639.1"/>
    <property type="molecule type" value="Genomic_DNA"/>
</dbReference>
<dbReference type="GO" id="GO:0015031">
    <property type="term" value="P:protein transport"/>
    <property type="evidence" value="ECO:0007669"/>
    <property type="project" value="UniProtKB-KW"/>
</dbReference>
<dbReference type="InterPro" id="IPR011989">
    <property type="entry name" value="ARM-like"/>
</dbReference>
<dbReference type="InterPro" id="IPR032413">
    <property type="entry name" value="Arm_3"/>
</dbReference>
<keyword evidence="3" id="KW-0653">Protein transport</keyword>
<proteinExistence type="inferred from homology"/>
<reference evidence="6" key="1">
    <citation type="submission" date="2016-06" db="UniProtKB">
        <authorList>
            <consortium name="WormBaseParasite"/>
        </authorList>
    </citation>
    <scope>IDENTIFICATION</scope>
</reference>
<evidence type="ECO:0000313" key="4">
    <source>
        <dbReference type="EMBL" id="VDN35639.1"/>
    </source>
</evidence>
<dbReference type="InterPro" id="IPR016024">
    <property type="entry name" value="ARM-type_fold"/>
</dbReference>
<protein>
    <submittedName>
        <fullName evidence="6">IBB domain-containing protein</fullName>
    </submittedName>
</protein>
<dbReference type="Proteomes" id="UP000271098">
    <property type="component" value="Unassembled WGS sequence"/>
</dbReference>
<evidence type="ECO:0000256" key="3">
    <source>
        <dbReference type="ARBA" id="ARBA00022927"/>
    </source>
</evidence>
<dbReference type="Pfam" id="PF00514">
    <property type="entry name" value="Arm"/>
    <property type="match status" value="4"/>
</dbReference>
<dbReference type="WBParaSite" id="GPUH_0002027901-mRNA-1">
    <property type="protein sequence ID" value="GPUH_0002027901-mRNA-1"/>
    <property type="gene ID" value="GPUH_0002027901"/>
</dbReference>
<reference evidence="4 5" key="2">
    <citation type="submission" date="2018-11" db="EMBL/GenBank/DDBJ databases">
        <authorList>
            <consortium name="Pathogen Informatics"/>
        </authorList>
    </citation>
    <scope>NUCLEOTIDE SEQUENCE [LARGE SCALE GENOMIC DNA]</scope>
</reference>
<name>A0A183EH13_9BILA</name>
<keyword evidence="5" id="KW-1185">Reference proteome</keyword>
<dbReference type="Gene3D" id="1.25.10.10">
    <property type="entry name" value="Leucine-rich Repeat Variant"/>
    <property type="match status" value="1"/>
</dbReference>
<dbReference type="SMART" id="SM00185">
    <property type="entry name" value="ARM"/>
    <property type="match status" value="5"/>
</dbReference>
<dbReference type="Pfam" id="PF16186">
    <property type="entry name" value="Arm_3"/>
    <property type="match status" value="1"/>
</dbReference>
<sequence length="296" mass="32413">MLSGDGPHFRDYCIQLGIVEPLLKFITPNIPIGFLRNVTWVIVNLCRSKDPPPSPEIVQTLLPALAALIGHTDQNILVDTVWALSYLTDGGNEQIQMVINSGVQTAALRAVGNIVTGTDEQTQLVLDCGVLQQMPALLSHQKEKINKEAVWFLSNITAGNQAQVQAEAAWAVSNVTISGRADQVEYMVSQGVIPPFCALLSIRDTQIVQVVLDGLNNILKMAGPRSEAVCTMIEECGGLDKIEHLQNHESEEIYKLAYEIIDSYFSVETDDDGIAGSEHFFESTQQNVPSEGFSFQ</sequence>
<accession>A0A183EH13</accession>
<dbReference type="InterPro" id="IPR000225">
    <property type="entry name" value="Armadillo"/>
</dbReference>
<organism evidence="6">
    <name type="scientific">Gongylonema pulchrum</name>
    <dbReference type="NCBI Taxonomy" id="637853"/>
    <lineage>
        <taxon>Eukaryota</taxon>
        <taxon>Metazoa</taxon>
        <taxon>Ecdysozoa</taxon>
        <taxon>Nematoda</taxon>
        <taxon>Chromadorea</taxon>
        <taxon>Rhabditida</taxon>
        <taxon>Spirurina</taxon>
        <taxon>Spiruromorpha</taxon>
        <taxon>Spiruroidea</taxon>
        <taxon>Gongylonematidae</taxon>
        <taxon>Gongylonema</taxon>
    </lineage>
</organism>
<dbReference type="OrthoDB" id="29145at2759"/>
<evidence type="ECO:0000313" key="5">
    <source>
        <dbReference type="Proteomes" id="UP000271098"/>
    </source>
</evidence>